<dbReference type="EMBL" id="CP045894">
    <property type="protein sequence ID" value="QQP55255.1"/>
    <property type="molecule type" value="Genomic_DNA"/>
</dbReference>
<evidence type="ECO:0000313" key="2">
    <source>
        <dbReference type="Proteomes" id="UP000595437"/>
    </source>
</evidence>
<evidence type="ECO:0000313" key="1">
    <source>
        <dbReference type="EMBL" id="QQP55255.1"/>
    </source>
</evidence>
<keyword evidence="2" id="KW-1185">Reference proteome</keyword>
<sequence length="89" mass="10248">MEHVNKESNETLWNSETKKSLLQLLLIFLNPFPRRSTPRASFSAFNSRGDLFVPCLLMRPLASRLQGFIAGLRPQDFPFAERDHTQDSL</sequence>
<protein>
    <submittedName>
        <fullName evidence="1">LOC101863888</fullName>
    </submittedName>
</protein>
<name>A0A7T8KG11_CALRO</name>
<dbReference type="AlphaFoldDB" id="A0A7T8KG11"/>
<reference evidence="2" key="1">
    <citation type="submission" date="2021-01" db="EMBL/GenBank/DDBJ databases">
        <title>Caligus Genome Assembly.</title>
        <authorList>
            <person name="Gallardo-Escarate C."/>
        </authorList>
    </citation>
    <scope>NUCLEOTIDE SEQUENCE [LARGE SCALE GENOMIC DNA]</scope>
</reference>
<organism evidence="1 2">
    <name type="scientific">Caligus rogercresseyi</name>
    <name type="common">Sea louse</name>
    <dbReference type="NCBI Taxonomy" id="217165"/>
    <lineage>
        <taxon>Eukaryota</taxon>
        <taxon>Metazoa</taxon>
        <taxon>Ecdysozoa</taxon>
        <taxon>Arthropoda</taxon>
        <taxon>Crustacea</taxon>
        <taxon>Multicrustacea</taxon>
        <taxon>Hexanauplia</taxon>
        <taxon>Copepoda</taxon>
        <taxon>Siphonostomatoida</taxon>
        <taxon>Caligidae</taxon>
        <taxon>Caligus</taxon>
    </lineage>
</organism>
<dbReference type="Proteomes" id="UP000595437">
    <property type="component" value="Chromosome 5"/>
</dbReference>
<proteinExistence type="predicted"/>
<gene>
    <name evidence="1" type="ORF">FKW44_008386</name>
</gene>
<accession>A0A7T8KG11</accession>